<evidence type="ECO:0000256" key="3">
    <source>
        <dbReference type="ARBA" id="ARBA00010942"/>
    </source>
</evidence>
<keyword evidence="9 10" id="KW-0472">Membrane</keyword>
<dbReference type="SUPFAM" id="SSF82693">
    <property type="entry name" value="Multidrug efflux transporter AcrB pore domain, PN1, PN2, PC1 and PC2 subdomains"/>
    <property type="match status" value="4"/>
</dbReference>
<feature type="transmembrane region" description="Helical" evidence="11">
    <location>
        <begin position="866"/>
        <end position="883"/>
    </location>
</feature>
<comment type="caution">
    <text evidence="12">The sequence shown here is derived from an EMBL/GenBank/DDBJ whole genome shotgun (WGS) entry which is preliminary data.</text>
</comment>
<accession>Q1JYT8</accession>
<feature type="transmembrane region" description="Helical" evidence="11">
    <location>
        <begin position="393"/>
        <end position="418"/>
    </location>
</feature>
<evidence type="ECO:0000256" key="9">
    <source>
        <dbReference type="ARBA" id="ARBA00023136"/>
    </source>
</evidence>
<dbReference type="InterPro" id="IPR004764">
    <property type="entry name" value="MdtF-like"/>
</dbReference>
<dbReference type="InterPro" id="IPR003423">
    <property type="entry name" value="OMP_efflux"/>
</dbReference>
<dbReference type="SUPFAM" id="SSF82866">
    <property type="entry name" value="Multidrug efflux transporter AcrB transmembrane domain"/>
    <property type="match status" value="2"/>
</dbReference>
<keyword evidence="10" id="KW-0564">Palmitate</keyword>
<keyword evidence="4" id="KW-0813">Transport</keyword>
<feature type="transmembrane region" description="Helical" evidence="11">
    <location>
        <begin position="1042"/>
        <end position="1061"/>
    </location>
</feature>
<dbReference type="FunFam" id="1.20.1640.10:FF:000001">
    <property type="entry name" value="Efflux pump membrane transporter"/>
    <property type="match status" value="1"/>
</dbReference>
<dbReference type="PANTHER" id="PTHR32063:SF76">
    <property type="entry name" value="EFFLUX PUMP MEMBRANE TRANSPORTER"/>
    <property type="match status" value="1"/>
</dbReference>
<keyword evidence="5" id="KW-1003">Cell membrane</keyword>
<dbReference type="PANTHER" id="PTHR32063">
    <property type="match status" value="1"/>
</dbReference>
<dbReference type="InterPro" id="IPR010131">
    <property type="entry name" value="MdtP/NodT-like"/>
</dbReference>
<dbReference type="SUPFAM" id="SSF56954">
    <property type="entry name" value="Outer membrane efflux proteins (OEP)"/>
    <property type="match status" value="1"/>
</dbReference>
<dbReference type="Gene3D" id="3.30.70.1440">
    <property type="entry name" value="Multidrug efflux transporter AcrB pore domain"/>
    <property type="match status" value="1"/>
</dbReference>
<keyword evidence="13" id="KW-1185">Reference proteome</keyword>
<dbReference type="InterPro" id="IPR001036">
    <property type="entry name" value="Acrflvin-R"/>
</dbReference>
<keyword evidence="6" id="KW-0997">Cell inner membrane</keyword>
<dbReference type="Gene3D" id="2.20.200.10">
    <property type="entry name" value="Outer membrane efflux proteins (OEP)"/>
    <property type="match status" value="1"/>
</dbReference>
<feature type="transmembrane region" description="Helical" evidence="11">
    <location>
        <begin position="12"/>
        <end position="34"/>
    </location>
</feature>
<evidence type="ECO:0000256" key="2">
    <source>
        <dbReference type="ARBA" id="ARBA00007613"/>
    </source>
</evidence>
<feature type="transmembrane region" description="Helical" evidence="11">
    <location>
        <begin position="890"/>
        <end position="914"/>
    </location>
</feature>
<evidence type="ECO:0000256" key="8">
    <source>
        <dbReference type="ARBA" id="ARBA00022989"/>
    </source>
</evidence>
<feature type="transmembrane region" description="Helical" evidence="11">
    <location>
        <begin position="471"/>
        <end position="501"/>
    </location>
</feature>
<comment type="similarity">
    <text evidence="3">Belongs to the resistance-nodulation-cell division (RND) (TC 2.A.6) family.</text>
</comment>
<evidence type="ECO:0000313" key="13">
    <source>
        <dbReference type="Proteomes" id="UP000005695"/>
    </source>
</evidence>
<evidence type="ECO:0000256" key="11">
    <source>
        <dbReference type="SAM" id="Phobius"/>
    </source>
</evidence>
<feature type="transmembrane region" description="Helical" evidence="11">
    <location>
        <begin position="439"/>
        <end position="459"/>
    </location>
</feature>
<dbReference type="FunFam" id="3.30.70.1430:FF:000001">
    <property type="entry name" value="Efflux pump membrane transporter"/>
    <property type="match status" value="1"/>
</dbReference>
<dbReference type="EMBL" id="AAEW02000011">
    <property type="protein sequence ID" value="EAT15327.1"/>
    <property type="molecule type" value="Genomic_DNA"/>
</dbReference>
<dbReference type="GO" id="GO:0009636">
    <property type="term" value="P:response to toxic substance"/>
    <property type="evidence" value="ECO:0007669"/>
    <property type="project" value="UniProtKB-ARBA"/>
</dbReference>
<proteinExistence type="inferred from homology"/>
<comment type="similarity">
    <text evidence="2 10">Belongs to the outer membrane factor (OMF) (TC 1.B.17) family.</text>
</comment>
<dbReference type="Gene3D" id="1.20.1640.10">
    <property type="entry name" value="Multidrug efflux transporter AcrB transmembrane domain"/>
    <property type="match status" value="2"/>
</dbReference>
<keyword evidence="10" id="KW-0449">Lipoprotein</keyword>
<feature type="transmembrane region" description="Helical" evidence="11">
    <location>
        <begin position="534"/>
        <end position="552"/>
    </location>
</feature>
<evidence type="ECO:0000313" key="12">
    <source>
        <dbReference type="EMBL" id="EAT15327.1"/>
    </source>
</evidence>
<gene>
    <name evidence="12" type="ORF">Dace_0991</name>
</gene>
<sequence>MISRVFIERPRLAGVVSIVLMLAGILSVFALPIAQYPQVTPPQVNVRASYPGASAEVLAATVASPIEDAVNGVENMIYMSSSSDNTGSYQLTISFEVGTDTDMAQVKVQNRVAQAEPLLPSEVTQQGVTVETESSDMLGFMLLRSTDGSLDDLYLSDYASKIIKPALERIAGVSRAQVWGAQYSMRVWMDADRLAALNLSPEDVASAIRAQNLQASIGSLGATPGDGSSKLVYSLKTEGRLNDPDAFADIVIRTAADGAVVYLKDVARVEKGADQYLYNAKYNGDNCVAMGLNRTPGSNALDTMDAVRSELEHLKAQFPEGLELVLPYDATEFVRTSIWEIATTLGLTFFLVVLVCYVFLQNWRATLIPALTIPVSLCATFMVLSVLGYSINILTLFGLVLAIGLVVDDAIVVVERVMELMTREGLSPKEATIKTMEQVSGAVIATTLVLLAIFVPVGFMEGITGKIYQQFSVAISAAVLFSTVNALTLSPALCATMLSIVPPKEHGPLKWFNTTLGRLRGHYVALSLGIARRLVVTALILLGAIGGSYFLFSHSSTTFLPDEDQGIIFGMLQLPEGASLGRTSRVLDEVVSPLKDEEGVNFVMQITGFSMMGGSGENVAFFLVGLENWAKRDSADLTISAIQQKLQGRVAAVPSAQINLFTPPAIMGLGVSGGMDIRLLSTEEDDPQKLQAVLNSFLMQLNMAPEIMMAFSTYSSNTPHLHLEVDRVKAALMNVDVNRLFGVLQNYFGSLYVNDVNFAGQVNKVVIQADWPFRNNVDALEGIYVQSTTGAMVPLRSLVTIDTMQAPRNIERYNKFTSASINAVAMPSTSSGDAMAKVAAVAQQNLPRGYTFDWSSLSYQEARSSGGTYVLLLMAVLFGYLFLVAQYESWIIPLPVIVSTAVAIFGALAGLIAVSLPLSIYAQLGIILLVGLASKNAILIVEFSKTQREEGLSILEAASEGAGQRFRAVLMTAFTFILGVLPMVFASGAGSASRRSIGTTVFFGMVAATLVGIVLVPALYVMFQTWREKGHAFRLRHSRSHLTTLVLMILPFIMNGCITVGPDYQRPDPVVIEGAFEQAVDVGDWWTQFNDPLLTELVQQALANNRDLKTAVARVREARATLARSKAALWPTLDALGSVSRSKTSENASENAGESTLYDTGVNAAWEIDVFGGTRRSVEAANADWQSMLIDLGDVQVSVAAETALAYIALRTVQYQLVVARDNLAIQQETHAILADRRQAGLDNDLALQQATYNLESTRSSIPTLEAKVESAYNALCVLIGVLPGSVALEPLSQIPRSTVEVEGIPADLLRRRPDVQRAERQLAAQTARIGVATADLYPRFTLTGSIGLESLNTSDLLTSESERYSIIPGVQWPIFYFGSIRNNIKVQQAVREQYLQAYESAVLTAVEEVRNALMDYRKEQERYVALNRAVTAAQTAEFLAKDQYRNGLTDFNAVLDAQRSLLSFQEQRVVSEGAVSQNIVRLYRAMGGGWTPMEALQEMEMR</sequence>
<dbReference type="NCBIfam" id="TIGR00915">
    <property type="entry name" value="2A0602"/>
    <property type="match status" value="1"/>
</dbReference>
<dbReference type="Gene3D" id="3.30.70.1320">
    <property type="entry name" value="Multidrug efflux transporter AcrB pore domain like"/>
    <property type="match status" value="1"/>
</dbReference>
<dbReference type="PRINTS" id="PR00702">
    <property type="entry name" value="ACRIFLAVINRP"/>
</dbReference>
<dbReference type="RefSeq" id="WP_006000985.1">
    <property type="nucleotide sequence ID" value="NZ_AAEW02000011.1"/>
</dbReference>
<feature type="transmembrane region" description="Helical" evidence="11">
    <location>
        <begin position="1001"/>
        <end position="1021"/>
    </location>
</feature>
<organism evidence="12 13">
    <name type="scientific">Desulfuromonas acetoxidans (strain DSM 684 / 11070)</name>
    <dbReference type="NCBI Taxonomy" id="281689"/>
    <lineage>
        <taxon>Bacteria</taxon>
        <taxon>Pseudomonadati</taxon>
        <taxon>Thermodesulfobacteriota</taxon>
        <taxon>Desulfuromonadia</taxon>
        <taxon>Desulfuromonadales</taxon>
        <taxon>Desulfuromonadaceae</taxon>
        <taxon>Desulfuromonas</taxon>
    </lineage>
</organism>
<reference evidence="12" key="2">
    <citation type="submission" date="2006-05" db="EMBL/GenBank/DDBJ databases">
        <title>Sequencing of the draft genome and assembly of Desulfuromonas acetoxidans DSM 684.</title>
        <authorList>
            <consortium name="US DOE Joint Genome Institute (JGI-PGF)"/>
            <person name="Copeland A."/>
            <person name="Lucas S."/>
            <person name="Lapidus A."/>
            <person name="Barry K."/>
            <person name="Detter J.C."/>
            <person name="Glavina del Rio T."/>
            <person name="Hammon N."/>
            <person name="Israni S."/>
            <person name="Dalin E."/>
            <person name="Tice H."/>
            <person name="Bruce D."/>
            <person name="Pitluck S."/>
            <person name="Richardson P."/>
        </authorList>
    </citation>
    <scope>NUCLEOTIDE SEQUENCE [LARGE SCALE GENOMIC DNA]</scope>
    <source>
        <strain evidence="12">DSM 684</strain>
    </source>
</reference>
<dbReference type="SUPFAM" id="SSF82714">
    <property type="entry name" value="Multidrug efflux transporter AcrB TolC docking domain, DN and DC subdomains"/>
    <property type="match status" value="2"/>
</dbReference>
<dbReference type="OrthoDB" id="9807612at2"/>
<keyword evidence="7 10" id="KW-0812">Transmembrane</keyword>
<evidence type="ECO:0000256" key="6">
    <source>
        <dbReference type="ARBA" id="ARBA00022519"/>
    </source>
</evidence>
<dbReference type="Gene3D" id="1.20.1600.10">
    <property type="entry name" value="Outer membrane efflux proteins (OEP)"/>
    <property type="match status" value="1"/>
</dbReference>
<keyword evidence="8 11" id="KW-1133">Transmembrane helix</keyword>
<feature type="transmembrane region" description="Helical" evidence="11">
    <location>
        <begin position="338"/>
        <end position="360"/>
    </location>
</feature>
<dbReference type="Proteomes" id="UP000005695">
    <property type="component" value="Unassembled WGS sequence"/>
</dbReference>
<feature type="transmembrane region" description="Helical" evidence="11">
    <location>
        <begin position="367"/>
        <end position="387"/>
    </location>
</feature>
<evidence type="ECO:0000256" key="4">
    <source>
        <dbReference type="ARBA" id="ARBA00022448"/>
    </source>
</evidence>
<reference evidence="12" key="1">
    <citation type="submission" date="2006-05" db="EMBL/GenBank/DDBJ databases">
        <title>Annotation of the draft genome assembly of Desulfuromonas acetoxidans DSM 684.</title>
        <authorList>
            <consortium name="US DOE Joint Genome Institute (JGI-ORNL)"/>
            <person name="Larimer F."/>
            <person name="Land M."/>
            <person name="Hauser L."/>
        </authorList>
    </citation>
    <scope>NUCLEOTIDE SEQUENCE [LARGE SCALE GENOMIC DNA]</scope>
    <source>
        <strain evidence="12">DSM 684</strain>
    </source>
</reference>
<dbReference type="Gene3D" id="3.30.2090.10">
    <property type="entry name" value="Multidrug efflux transporter AcrB TolC docking domain, DN and DC subdomains"/>
    <property type="match status" value="2"/>
</dbReference>
<dbReference type="GO" id="GO:0005886">
    <property type="term" value="C:plasma membrane"/>
    <property type="evidence" value="ECO:0007669"/>
    <property type="project" value="UniProtKB-SubCell"/>
</dbReference>
<dbReference type="Pfam" id="PF02321">
    <property type="entry name" value="OEP"/>
    <property type="match status" value="2"/>
</dbReference>
<dbReference type="GO" id="GO:0015562">
    <property type="term" value="F:efflux transmembrane transporter activity"/>
    <property type="evidence" value="ECO:0007669"/>
    <property type="project" value="InterPro"/>
</dbReference>
<dbReference type="Gene3D" id="3.30.70.1430">
    <property type="entry name" value="Multidrug efflux transporter AcrB pore domain"/>
    <property type="match status" value="2"/>
</dbReference>
<keyword evidence="10" id="KW-1134">Transmembrane beta strand</keyword>
<name>Q1JYT8_DESA6</name>
<evidence type="ECO:0000256" key="1">
    <source>
        <dbReference type="ARBA" id="ARBA00004429"/>
    </source>
</evidence>
<feature type="transmembrane region" description="Helical" evidence="11">
    <location>
        <begin position="968"/>
        <end position="989"/>
    </location>
</feature>
<protein>
    <submittedName>
        <fullName evidence="12">Hydrophobe/amphiphile efflux-1 HAE1</fullName>
    </submittedName>
</protein>
<dbReference type="Pfam" id="PF00873">
    <property type="entry name" value="ACR_tran"/>
    <property type="match status" value="1"/>
</dbReference>
<evidence type="ECO:0000256" key="7">
    <source>
        <dbReference type="ARBA" id="ARBA00022692"/>
    </source>
</evidence>
<dbReference type="GO" id="GO:0042910">
    <property type="term" value="F:xenobiotic transmembrane transporter activity"/>
    <property type="evidence" value="ECO:0007669"/>
    <property type="project" value="TreeGrafter"/>
</dbReference>
<dbReference type="InterPro" id="IPR027463">
    <property type="entry name" value="AcrB_DN_DC_subdom"/>
</dbReference>
<feature type="transmembrane region" description="Helical" evidence="11">
    <location>
        <begin position="920"/>
        <end position="941"/>
    </location>
</feature>
<dbReference type="NCBIfam" id="TIGR01845">
    <property type="entry name" value="outer_NodT"/>
    <property type="match status" value="1"/>
</dbReference>
<comment type="subcellular location">
    <subcellularLocation>
        <location evidence="1">Cell inner membrane</location>
        <topology evidence="1">Multi-pass membrane protein</topology>
    </subcellularLocation>
    <subcellularLocation>
        <location evidence="10">Cell membrane</location>
        <topology evidence="10">Lipid-anchor</topology>
    </subcellularLocation>
</comment>
<evidence type="ECO:0000256" key="5">
    <source>
        <dbReference type="ARBA" id="ARBA00022475"/>
    </source>
</evidence>
<evidence type="ECO:0000256" key="10">
    <source>
        <dbReference type="RuleBase" id="RU362097"/>
    </source>
</evidence>